<dbReference type="Proteomes" id="UP001200022">
    <property type="component" value="Unassembled WGS sequence"/>
</dbReference>
<keyword evidence="2" id="KW-1185">Reference proteome</keyword>
<reference evidence="1 2" key="1">
    <citation type="submission" date="2022-01" db="EMBL/GenBank/DDBJ databases">
        <title>Draft genome sequence of Sabulilitoribacter multivorans KCTC 32326.</title>
        <authorList>
            <person name="Oh J.-S."/>
        </authorList>
    </citation>
    <scope>NUCLEOTIDE SEQUENCE [LARGE SCALE GENOMIC DNA]</scope>
    <source>
        <strain evidence="1 2">M-M16</strain>
    </source>
</reference>
<gene>
    <name evidence="1" type="ORF">L3X39_03025</name>
</gene>
<dbReference type="EMBL" id="JAKKDV010000001">
    <property type="protein sequence ID" value="MCF7559595.1"/>
    <property type="molecule type" value="Genomic_DNA"/>
</dbReference>
<organism evidence="1 2">
    <name type="scientific">Flaviramulus multivorans</name>
    <dbReference type="NCBI Taxonomy" id="1304750"/>
    <lineage>
        <taxon>Bacteria</taxon>
        <taxon>Pseudomonadati</taxon>
        <taxon>Bacteroidota</taxon>
        <taxon>Flavobacteriia</taxon>
        <taxon>Flavobacteriales</taxon>
        <taxon>Flavobacteriaceae</taxon>
        <taxon>Flaviramulus</taxon>
    </lineage>
</organism>
<name>A0ABS9IGP1_9FLAO</name>
<comment type="caution">
    <text evidence="1">The sequence shown here is derived from an EMBL/GenBank/DDBJ whole genome shotgun (WGS) entry which is preliminary data.</text>
</comment>
<sequence>MKILILILFILINSCKNDKKEDLDSIDLEVVNKLILPNHNLWIFNRLSFDENFSDKERLGAFKVTRTSLEETAYALVPETPIIYGSKYRISIEVKKGDLGYLFGLRVVSEYPNRIDAVFDLKSGCIVDNKSSGNFIEGKASIAQLNNGWYKCSIISELDSNMVRVIFGPTSGLGKAITWEASTKDFCDNYIIPSSLTIEELKIKL</sequence>
<evidence type="ECO:0000313" key="2">
    <source>
        <dbReference type="Proteomes" id="UP001200022"/>
    </source>
</evidence>
<protein>
    <submittedName>
        <fullName evidence="1">Uncharacterized protein</fullName>
    </submittedName>
</protein>
<evidence type="ECO:0000313" key="1">
    <source>
        <dbReference type="EMBL" id="MCF7559595.1"/>
    </source>
</evidence>
<accession>A0ABS9IGP1</accession>
<dbReference type="RefSeq" id="WP_237230267.1">
    <property type="nucleotide sequence ID" value="NZ_JAKKDV010000001.1"/>
</dbReference>
<proteinExistence type="predicted"/>